<evidence type="ECO:0000313" key="3">
    <source>
        <dbReference type="EMBL" id="NGY63409.1"/>
    </source>
</evidence>
<dbReference type="RefSeq" id="WP_166051728.1">
    <property type="nucleotide sequence ID" value="NZ_JAAMPJ010000009.1"/>
</dbReference>
<protein>
    <submittedName>
        <fullName evidence="3">Uncharacterized protein</fullName>
    </submittedName>
</protein>
<proteinExistence type="predicted"/>
<evidence type="ECO:0000313" key="4">
    <source>
        <dbReference type="Proteomes" id="UP000481360"/>
    </source>
</evidence>
<accession>A0A7C9RUU5</accession>
<evidence type="ECO:0000256" key="2">
    <source>
        <dbReference type="SAM" id="Phobius"/>
    </source>
</evidence>
<keyword evidence="4" id="KW-1185">Reference proteome</keyword>
<feature type="region of interest" description="Disordered" evidence="1">
    <location>
        <begin position="203"/>
        <end position="223"/>
    </location>
</feature>
<name>A0A7C9RUU5_9PSEU</name>
<keyword evidence="2" id="KW-1133">Transmembrane helix</keyword>
<keyword evidence="2" id="KW-0472">Membrane</keyword>
<dbReference type="Proteomes" id="UP000481360">
    <property type="component" value="Unassembled WGS sequence"/>
</dbReference>
<reference evidence="3 4" key="1">
    <citation type="submission" date="2020-03" db="EMBL/GenBank/DDBJ databases">
        <title>Isolation and identification of active actinomycetes.</title>
        <authorList>
            <person name="Sun X."/>
        </authorList>
    </citation>
    <scope>NUCLEOTIDE SEQUENCE [LARGE SCALE GENOMIC DNA]</scope>
    <source>
        <strain evidence="3 4">NEAU-D13</strain>
    </source>
</reference>
<sequence length="223" mass="24364">MGAAEWIAVAAALIAAGSMIAAFRQAREARESRHAAQAGAAAARDQAEIAEASVAQARRSAEAAEASAAETRRANDFALEKDGRERAERFTERHERDQPRFSLTATERTHVRVTMSEGPPEGVHVRVESVAIVTQAGQSLQVPISLAIDPNMYTFVRNATRDFAVDMRAEKGAAQARLVLLSEEIEGKRSWRWIEDVEFPAPPATSSVHTAQVDHQPPRGLFR</sequence>
<comment type="caution">
    <text evidence="3">The sequence shown here is derived from an EMBL/GenBank/DDBJ whole genome shotgun (WGS) entry which is preliminary data.</text>
</comment>
<organism evidence="3 4">
    <name type="scientific">Lentzea alba</name>
    <dbReference type="NCBI Taxonomy" id="2714351"/>
    <lineage>
        <taxon>Bacteria</taxon>
        <taxon>Bacillati</taxon>
        <taxon>Actinomycetota</taxon>
        <taxon>Actinomycetes</taxon>
        <taxon>Pseudonocardiales</taxon>
        <taxon>Pseudonocardiaceae</taxon>
        <taxon>Lentzea</taxon>
    </lineage>
</organism>
<feature type="transmembrane region" description="Helical" evidence="2">
    <location>
        <begin position="6"/>
        <end position="23"/>
    </location>
</feature>
<dbReference type="AlphaFoldDB" id="A0A7C9RUU5"/>
<feature type="compositionally biased region" description="Basic and acidic residues" evidence="1">
    <location>
        <begin position="70"/>
        <end position="99"/>
    </location>
</feature>
<gene>
    <name evidence="3" type="ORF">G7043_31250</name>
</gene>
<feature type="region of interest" description="Disordered" evidence="1">
    <location>
        <begin position="61"/>
        <end position="99"/>
    </location>
</feature>
<evidence type="ECO:0000256" key="1">
    <source>
        <dbReference type="SAM" id="MobiDB-lite"/>
    </source>
</evidence>
<dbReference type="EMBL" id="JAAMPJ010000009">
    <property type="protein sequence ID" value="NGY63409.1"/>
    <property type="molecule type" value="Genomic_DNA"/>
</dbReference>
<keyword evidence="2" id="KW-0812">Transmembrane</keyword>